<protein>
    <submittedName>
        <fullName evidence="4">Transmembrane protein</fullName>
    </submittedName>
</protein>
<feature type="region of interest" description="Disordered" evidence="1">
    <location>
        <begin position="289"/>
        <end position="348"/>
    </location>
</feature>
<accession>A0A023B283</accession>
<evidence type="ECO:0000313" key="5">
    <source>
        <dbReference type="Proteomes" id="UP000019763"/>
    </source>
</evidence>
<dbReference type="Proteomes" id="UP000019763">
    <property type="component" value="Unassembled WGS sequence"/>
</dbReference>
<dbReference type="EMBL" id="AFNH02000926">
    <property type="protein sequence ID" value="EZG51523.1"/>
    <property type="molecule type" value="Genomic_DNA"/>
</dbReference>
<evidence type="ECO:0000256" key="1">
    <source>
        <dbReference type="SAM" id="MobiDB-lite"/>
    </source>
</evidence>
<evidence type="ECO:0000256" key="3">
    <source>
        <dbReference type="SAM" id="SignalP"/>
    </source>
</evidence>
<feature type="transmembrane region" description="Helical" evidence="2">
    <location>
        <begin position="260"/>
        <end position="282"/>
    </location>
</feature>
<name>A0A023B283_GRENI</name>
<gene>
    <name evidence="4" type="ORF">GNI_124320</name>
</gene>
<dbReference type="AlphaFoldDB" id="A0A023B283"/>
<dbReference type="GeneID" id="22914382"/>
<keyword evidence="2" id="KW-1133">Transmembrane helix</keyword>
<proteinExistence type="predicted"/>
<dbReference type="Gene3D" id="3.40.50.410">
    <property type="entry name" value="von Willebrand factor, type A domain"/>
    <property type="match status" value="1"/>
</dbReference>
<sequence>MRGWAIIAGLVGVASGTCASVQLWLQIDGTKSFDSLVDDRAAYVTAFINGVKNTVPTFDYGVSVFGDRQPADGAQTTCYYDVVGTGNTSDKESKTKAFFEAFESVDDQDAAEDSISTTAYLVSTQYPPDLLANTNKVMVIVTDAAGKAKGEGGDLEGSTALDNPDSCVTCDRSFELVDKTAFQNYLSYFDIALIVITTDDAANYWTDIVKTRGRGGVLLTKGDGSEDAKRVVEGLVQFNCSSTDGGTDGGGKKGGGKTKIIIIALVCTLLVLAILGAAAWWWRKKQAGGGAPKPKAAPKAAAAKKPAAAAAAADEEEEYDEDEEGYDEDEEGYDEDEEGYDEEEEEEV</sequence>
<feature type="chain" id="PRO_5001516312" evidence="3">
    <location>
        <begin position="20"/>
        <end position="348"/>
    </location>
</feature>
<dbReference type="InterPro" id="IPR036465">
    <property type="entry name" value="vWFA_dom_sf"/>
</dbReference>
<reference evidence="4" key="1">
    <citation type="submission" date="2013-12" db="EMBL/GenBank/DDBJ databases">
        <authorList>
            <person name="Omoto C.K."/>
            <person name="Sibley D."/>
            <person name="Venepally P."/>
            <person name="Hadjithomas M."/>
            <person name="Karamycheva S."/>
            <person name="Brunk B."/>
            <person name="Roos D."/>
            <person name="Caler E."/>
            <person name="Lorenzi H."/>
        </authorList>
    </citation>
    <scope>NUCLEOTIDE SEQUENCE</scope>
</reference>
<evidence type="ECO:0000256" key="2">
    <source>
        <dbReference type="SAM" id="Phobius"/>
    </source>
</evidence>
<evidence type="ECO:0000313" key="4">
    <source>
        <dbReference type="EMBL" id="EZG51523.1"/>
    </source>
</evidence>
<feature type="compositionally biased region" description="Low complexity" evidence="1">
    <location>
        <begin position="292"/>
        <end position="312"/>
    </location>
</feature>
<organism evidence="4 5">
    <name type="scientific">Gregarina niphandrodes</name>
    <name type="common">Septate eugregarine</name>
    <dbReference type="NCBI Taxonomy" id="110365"/>
    <lineage>
        <taxon>Eukaryota</taxon>
        <taxon>Sar</taxon>
        <taxon>Alveolata</taxon>
        <taxon>Apicomplexa</taxon>
        <taxon>Conoidasida</taxon>
        <taxon>Gregarinasina</taxon>
        <taxon>Eugregarinorida</taxon>
        <taxon>Gregarinidae</taxon>
        <taxon>Gregarina</taxon>
    </lineage>
</organism>
<dbReference type="RefSeq" id="XP_011131961.1">
    <property type="nucleotide sequence ID" value="XM_011133659.1"/>
</dbReference>
<keyword evidence="5" id="KW-1185">Reference proteome</keyword>
<keyword evidence="2" id="KW-0472">Membrane</keyword>
<comment type="caution">
    <text evidence="4">The sequence shown here is derived from an EMBL/GenBank/DDBJ whole genome shotgun (WGS) entry which is preliminary data.</text>
</comment>
<keyword evidence="2 4" id="KW-0812">Transmembrane</keyword>
<feature type="signal peptide" evidence="3">
    <location>
        <begin position="1"/>
        <end position="19"/>
    </location>
</feature>
<feature type="compositionally biased region" description="Acidic residues" evidence="1">
    <location>
        <begin position="313"/>
        <end position="348"/>
    </location>
</feature>
<dbReference type="VEuPathDB" id="CryptoDB:GNI_124320"/>
<keyword evidence="3" id="KW-0732">Signal</keyword>